<feature type="compositionally biased region" description="Polar residues" evidence="1">
    <location>
        <begin position="800"/>
        <end position="811"/>
    </location>
</feature>
<evidence type="ECO:0000313" key="2">
    <source>
        <dbReference type="EMBL" id="VDP15943.1"/>
    </source>
</evidence>
<feature type="compositionally biased region" description="Pro residues" evidence="1">
    <location>
        <begin position="819"/>
        <end position="829"/>
    </location>
</feature>
<feature type="compositionally biased region" description="Basic and acidic residues" evidence="1">
    <location>
        <begin position="838"/>
        <end position="860"/>
    </location>
</feature>
<organism evidence="2 3">
    <name type="scientific">Schistosoma margrebowiei</name>
    <dbReference type="NCBI Taxonomy" id="48269"/>
    <lineage>
        <taxon>Eukaryota</taxon>
        <taxon>Metazoa</taxon>
        <taxon>Spiralia</taxon>
        <taxon>Lophotrochozoa</taxon>
        <taxon>Platyhelminthes</taxon>
        <taxon>Trematoda</taxon>
        <taxon>Digenea</taxon>
        <taxon>Strigeidida</taxon>
        <taxon>Schistosomatoidea</taxon>
        <taxon>Schistosomatidae</taxon>
        <taxon>Schistosoma</taxon>
    </lineage>
</organism>
<dbReference type="EMBL" id="UZAI01016784">
    <property type="protein sequence ID" value="VDP15943.1"/>
    <property type="molecule type" value="Genomic_DNA"/>
</dbReference>
<dbReference type="PANTHER" id="PTHR11202:SF22">
    <property type="entry name" value="PROTEIN ENABLED"/>
    <property type="match status" value="1"/>
</dbReference>
<feature type="compositionally biased region" description="Low complexity" evidence="1">
    <location>
        <begin position="740"/>
        <end position="762"/>
    </location>
</feature>
<dbReference type="InterPro" id="IPR011993">
    <property type="entry name" value="PH-like_dom_sf"/>
</dbReference>
<feature type="compositionally biased region" description="Basic residues" evidence="1">
    <location>
        <begin position="94"/>
        <end position="103"/>
    </location>
</feature>
<dbReference type="PROSITE" id="PS50229">
    <property type="entry name" value="WH1"/>
    <property type="match status" value="1"/>
</dbReference>
<dbReference type="SUPFAM" id="SSF50729">
    <property type="entry name" value="PH domain-like"/>
    <property type="match status" value="1"/>
</dbReference>
<feature type="compositionally biased region" description="Low complexity" evidence="1">
    <location>
        <begin position="580"/>
        <end position="596"/>
    </location>
</feature>
<protein>
    <submittedName>
        <fullName evidence="2">Uncharacterized protein</fullName>
    </submittedName>
</protein>
<feature type="region of interest" description="Disordered" evidence="1">
    <location>
        <begin position="790"/>
        <end position="863"/>
    </location>
</feature>
<dbReference type="Gene3D" id="2.30.29.30">
    <property type="entry name" value="Pleckstrin-homology domain (PH domain)/Phosphotyrosine-binding domain (PTB)"/>
    <property type="match status" value="1"/>
</dbReference>
<feature type="region of interest" description="Disordered" evidence="1">
    <location>
        <begin position="580"/>
        <end position="603"/>
    </location>
</feature>
<gene>
    <name evidence="2" type="ORF">SMRZ_LOCUS14482</name>
</gene>
<accession>A0A183MEK7</accession>
<dbReference type="Pfam" id="PF00568">
    <property type="entry name" value="WH1"/>
    <property type="match status" value="1"/>
</dbReference>
<dbReference type="InterPro" id="IPR000697">
    <property type="entry name" value="WH1/EVH1_dom"/>
</dbReference>
<evidence type="ECO:0000256" key="1">
    <source>
        <dbReference type="SAM" id="MobiDB-lite"/>
    </source>
</evidence>
<dbReference type="SMART" id="SM00461">
    <property type="entry name" value="WH1"/>
    <property type="match status" value="1"/>
</dbReference>
<dbReference type="Proteomes" id="UP000277204">
    <property type="component" value="Unassembled WGS sequence"/>
</dbReference>
<name>A0A183MEK7_9TREM</name>
<reference evidence="2 3" key="1">
    <citation type="submission" date="2018-11" db="EMBL/GenBank/DDBJ databases">
        <authorList>
            <consortium name="Pathogen Informatics"/>
        </authorList>
    </citation>
    <scope>NUCLEOTIDE SEQUENCE [LARGE SCALE GENOMIC DNA]</scope>
    <source>
        <strain evidence="2 3">Zambia</strain>
    </source>
</reference>
<proteinExistence type="predicted"/>
<feature type="region of interest" description="Disordered" evidence="1">
    <location>
        <begin position="92"/>
        <end position="121"/>
    </location>
</feature>
<dbReference type="STRING" id="48269.A0A183MEK7"/>
<feature type="region of interest" description="Disordered" evidence="1">
    <location>
        <begin position="740"/>
        <end position="775"/>
    </location>
</feature>
<evidence type="ECO:0000313" key="3">
    <source>
        <dbReference type="Proteomes" id="UP000277204"/>
    </source>
</evidence>
<keyword evidence="3" id="KW-1185">Reference proteome</keyword>
<dbReference type="AlphaFoldDB" id="A0A183MEK7"/>
<dbReference type="PANTHER" id="PTHR11202">
    <property type="entry name" value="SPROUTY-RELATED, EVH1 DOMAIN-CONTAINING PROTEIN FAMILY MEMBER"/>
    <property type="match status" value="1"/>
</dbReference>
<sequence length="978" mass="109210">MSLTFNLDDHVPEPSTSVEELNKELTKMRKIVRAAKLQKNGHNLTQEDRLVIRLKSSKPVSAFIKSFREKHEDWISLVHYLVYKNVSGKWKSREQKRRNRKVRGSLPLPPAPVKETEFSIPEDQSNNLSSYRIHNVCSESESCIKTLSAQHTLSGNGILNDTNSGMPEIITRLLERKGIKKREDSNTMDNHTCMTSGSMKQTVNKPKRVKLPLKSDIKIETSFNSCHGNPAKIQQIDDSIFDDPLGNDDKDVRKLYKKKNFVKQQHMKKYPSKLNSHKSYKIQNLTKYPYKMKQHNLQMPSTTSNLTEPVISELSKPGLHPSWQAKRLEKAKIMGLCESSTKEVKRIIFDVDSKFMVFFVWKCSLSLYCRESPVASAQAYVLQFNIEDRIWLPSGGTRSLSWVQILQQKGLDAYRIVGWRQPDNQVVVNSVLKAGLEYQIHGQFHEWRDPITSRVYGLHFPEQEDAAMFLKTINFILNRLANPDCKTAFDGENININSQSREYAQPFISNTLESSNNHSTTSKGCTIVINPANVGTDGIDTIENKTTLPKQPEPNELANYEYQDHVNQSNQINKLITATTLTNNNNSSSGSKDSGAFETHRRQLSSTSSISLGYATGPGTIATPSSASSSSTGYGYGYGYAGSGSLASYASTSSSGSSVGNGPINGNYLSTMHRLSNQNLRNPPLSGESISSNWSGLSSQVILNAQHCRFLFINLTHRNFFLFLTVSREIVNPSIVAVSTNSSNSSSVLTTSVPGSNNNNDQNNDEELVKQSESSGLAAMLQEAIAARKRNKENRCNDSIRPSINSTSCNNPIISTTKSPPPPPPPAPPTLSSITQPKNDKTNPIKRTDSTQQLRKDSIDQKSSMLAEIQRRIQARRQLIDAAEEECGLLKKDHHLESSKSISIPSENTGVISTNSIDSSLNSRNVNTSNCSTISNIINSDLSLTRSELDNLRREIIVELRKEVQLAKNEIMDCKYFF</sequence>